<proteinExistence type="predicted"/>
<reference evidence="1 2" key="1">
    <citation type="journal article" date="2021" name="Commun. Biol.">
        <title>The genome of Shorea leprosula (Dipterocarpaceae) highlights the ecological relevance of drought in aseasonal tropical rainforests.</title>
        <authorList>
            <person name="Ng K.K.S."/>
            <person name="Kobayashi M.J."/>
            <person name="Fawcett J.A."/>
            <person name="Hatakeyama M."/>
            <person name="Paape T."/>
            <person name="Ng C.H."/>
            <person name="Ang C.C."/>
            <person name="Tnah L.H."/>
            <person name="Lee C.T."/>
            <person name="Nishiyama T."/>
            <person name="Sese J."/>
            <person name="O'Brien M.J."/>
            <person name="Copetti D."/>
            <person name="Mohd Noor M.I."/>
            <person name="Ong R.C."/>
            <person name="Putra M."/>
            <person name="Sireger I.Z."/>
            <person name="Indrioko S."/>
            <person name="Kosugi Y."/>
            <person name="Izuno A."/>
            <person name="Isagi Y."/>
            <person name="Lee S.L."/>
            <person name="Shimizu K.K."/>
        </authorList>
    </citation>
    <scope>NUCLEOTIDE SEQUENCE [LARGE SCALE GENOMIC DNA]</scope>
    <source>
        <strain evidence="1">214</strain>
    </source>
</reference>
<keyword evidence="2" id="KW-1185">Reference proteome</keyword>
<dbReference type="SUPFAM" id="SSF50370">
    <property type="entry name" value="Ricin B-like lectins"/>
    <property type="match status" value="1"/>
</dbReference>
<evidence type="ECO:0000313" key="1">
    <source>
        <dbReference type="EMBL" id="GKV48035.1"/>
    </source>
</evidence>
<accession>A0AAV5ME13</accession>
<dbReference type="Gene3D" id="2.80.10.50">
    <property type="match status" value="1"/>
</dbReference>
<dbReference type="AlphaFoldDB" id="A0AAV5ME13"/>
<dbReference type="EMBL" id="BPVZ01000244">
    <property type="protein sequence ID" value="GKV48035.1"/>
    <property type="molecule type" value="Genomic_DNA"/>
</dbReference>
<organism evidence="1 2">
    <name type="scientific">Rubroshorea leprosula</name>
    <dbReference type="NCBI Taxonomy" id="152421"/>
    <lineage>
        <taxon>Eukaryota</taxon>
        <taxon>Viridiplantae</taxon>
        <taxon>Streptophyta</taxon>
        <taxon>Embryophyta</taxon>
        <taxon>Tracheophyta</taxon>
        <taxon>Spermatophyta</taxon>
        <taxon>Magnoliopsida</taxon>
        <taxon>eudicotyledons</taxon>
        <taxon>Gunneridae</taxon>
        <taxon>Pentapetalae</taxon>
        <taxon>rosids</taxon>
        <taxon>malvids</taxon>
        <taxon>Malvales</taxon>
        <taxon>Dipterocarpaceae</taxon>
        <taxon>Rubroshorea</taxon>
    </lineage>
</organism>
<sequence>MSDPRYQVYPNCAGDSYALTAKVEDQTVVLRKFEPSDPNQTWHRDENKEKGTFALVNRHINQAVKAPDKQGQPLRLVSVEGKSKESLPQWREVGLSDGFVSVKPVSNPTDMCWTAFDDNGVDDAVVGYKKFEQGKGNQEWKFKSF</sequence>
<evidence type="ECO:0008006" key="3">
    <source>
        <dbReference type="Google" id="ProtNLM"/>
    </source>
</evidence>
<dbReference type="InterPro" id="IPR040249">
    <property type="entry name" value="Ricin_B-like_lectin_EULS3-like"/>
</dbReference>
<dbReference type="Proteomes" id="UP001054252">
    <property type="component" value="Unassembled WGS sequence"/>
</dbReference>
<dbReference type="PANTHER" id="PTHR31257:SF21">
    <property type="entry name" value="OS07G0683600 PROTEIN"/>
    <property type="match status" value="1"/>
</dbReference>
<name>A0AAV5ME13_9ROSI</name>
<evidence type="ECO:0000313" key="2">
    <source>
        <dbReference type="Proteomes" id="UP001054252"/>
    </source>
</evidence>
<dbReference type="InterPro" id="IPR035992">
    <property type="entry name" value="Ricin_B-like_lectins"/>
</dbReference>
<comment type="caution">
    <text evidence="1">The sequence shown here is derived from an EMBL/GenBank/DDBJ whole genome shotgun (WGS) entry which is preliminary data.</text>
</comment>
<dbReference type="PANTHER" id="PTHR31257">
    <property type="entry name" value="RICIN B-LIKE LECTIN EULS3"/>
    <property type="match status" value="1"/>
</dbReference>
<protein>
    <recommendedName>
        <fullName evidence="3">Ricin B lectin domain-containing protein</fullName>
    </recommendedName>
</protein>
<gene>
    <name evidence="1" type="ORF">SLEP1_g54874</name>
</gene>